<dbReference type="InterPro" id="IPR001375">
    <property type="entry name" value="Peptidase_S9_cat"/>
</dbReference>
<dbReference type="InterPro" id="IPR011042">
    <property type="entry name" value="6-blade_b-propeller_TolB-like"/>
</dbReference>
<dbReference type="AlphaFoldDB" id="A0A127VHG9"/>
<dbReference type="GO" id="GO:0006508">
    <property type="term" value="P:proteolysis"/>
    <property type="evidence" value="ECO:0007669"/>
    <property type="project" value="InterPro"/>
</dbReference>
<proteinExistence type="predicted"/>
<dbReference type="GO" id="GO:0004252">
    <property type="term" value="F:serine-type endopeptidase activity"/>
    <property type="evidence" value="ECO:0007669"/>
    <property type="project" value="TreeGrafter"/>
</dbReference>
<dbReference type="SUPFAM" id="SSF82171">
    <property type="entry name" value="DPP6 N-terminal domain-like"/>
    <property type="match status" value="1"/>
</dbReference>
<evidence type="ECO:0000256" key="1">
    <source>
        <dbReference type="ARBA" id="ARBA00022801"/>
    </source>
</evidence>
<feature type="domain" description="Peptidase S9 prolyl oligopeptidase catalytic" evidence="2">
    <location>
        <begin position="462"/>
        <end position="672"/>
    </location>
</feature>
<keyword evidence="4" id="KW-1185">Reference proteome</keyword>
<dbReference type="PANTHER" id="PTHR42776:SF27">
    <property type="entry name" value="DIPEPTIDYL PEPTIDASE FAMILY MEMBER 6"/>
    <property type="match status" value="1"/>
</dbReference>
<dbReference type="SUPFAM" id="SSF53474">
    <property type="entry name" value="alpha/beta-Hydrolases"/>
    <property type="match status" value="1"/>
</dbReference>
<accession>A0A127VHG9</accession>
<name>A0A127VHG9_9SPHI</name>
<dbReference type="InterPro" id="IPR029058">
    <property type="entry name" value="AB_hydrolase_fold"/>
</dbReference>
<evidence type="ECO:0000313" key="3">
    <source>
        <dbReference type="EMBL" id="AMQ00678.1"/>
    </source>
</evidence>
<dbReference type="PANTHER" id="PTHR42776">
    <property type="entry name" value="SERINE PEPTIDASE S9 FAMILY MEMBER"/>
    <property type="match status" value="1"/>
</dbReference>
<dbReference type="Pfam" id="PF00326">
    <property type="entry name" value="Peptidase_S9"/>
    <property type="match status" value="1"/>
</dbReference>
<evidence type="ECO:0000313" key="4">
    <source>
        <dbReference type="Proteomes" id="UP000071561"/>
    </source>
</evidence>
<reference evidence="3 4" key="1">
    <citation type="submission" date="2016-03" db="EMBL/GenBank/DDBJ databases">
        <title>Complete genome sequence of Pedobacter cryoconitis PAMC 27485.</title>
        <authorList>
            <person name="Lee J."/>
            <person name="Kim O.-S."/>
        </authorList>
    </citation>
    <scope>NUCLEOTIDE SEQUENCE [LARGE SCALE GENOMIC DNA]</scope>
    <source>
        <strain evidence="3 4">PAMC 27485</strain>
    </source>
</reference>
<dbReference type="PATRIC" id="fig|188932.3.peg.3966"/>
<dbReference type="Gene3D" id="2.120.10.30">
    <property type="entry name" value="TolB, C-terminal domain"/>
    <property type="match status" value="1"/>
</dbReference>
<dbReference type="Gene3D" id="3.40.50.1820">
    <property type="entry name" value="alpha/beta hydrolase"/>
    <property type="match status" value="1"/>
</dbReference>
<evidence type="ECO:0000259" key="2">
    <source>
        <dbReference type="Pfam" id="PF00326"/>
    </source>
</evidence>
<dbReference type="KEGG" id="pcm:AY601_3818"/>
<keyword evidence="1" id="KW-0378">Hydrolase</keyword>
<sequence length="676" mass="76786">MLPHISLSAIKYSYFETLSICNQVTILVYCLFRQKVLRIFAGYQNAMTLKKRYLLIVLLALFSACRQNRQVRVIPVAEFFKAQDKGYYAISLDGKTMSYLKSQGKKQNLFVEDLTTGRSSQITQLNEKNINYYFWVSNDEIVYYKEKAGAERLSDIFIINKNGENERQLSDNGKSRMHVLKDQLIDGKFLLVSSNKRDSTVFDVYRLNVRDGQMDMAARNPGNITNWVTDSKGQIRLATTSDGVNQTLLYRETENQAFRAVVTNNFKTTFTPIAISDVRPNIVYAISNVKRDKNALIELNCATGKESKVLFSNDTLNVVDAQYSESKKTIAFVICETWKKEKHYLDPSVKKLYEKLDKLLPGTESRIIDRDKAENTFIVRTFTDRNPGSYYLYIADKGTIRKLSDFNPYVKEAEMCEMKPISYTARDGLKIQGYLTLPINKPSSNLPVVVLPHDGPGRRDSWGYKAEVQFLANRGYAVFQVNYRGSSGYGKSFAAAGSGQWGGKIKDDINDGVRWLIENKIANPRKIAIYGSGFGGYIALNSLYSSPGMYVCGGSNSGVINLFSYLKSIPPFLKTNLQMYYEVIGNPVTEGDRMRQVSPVFHADKFRVPVFLAQSPKDPRSNSGEAVQFVKELKKRNVNVTYLEKEHSEFSPQGEDMRQKLYASLEQFLSVNLSRK</sequence>
<protein>
    <submittedName>
        <fullName evidence="3">Peptidase</fullName>
    </submittedName>
</protein>
<dbReference type="Proteomes" id="UP000071561">
    <property type="component" value="Chromosome"/>
</dbReference>
<organism evidence="3 4">
    <name type="scientific">Pedobacter cryoconitis</name>
    <dbReference type="NCBI Taxonomy" id="188932"/>
    <lineage>
        <taxon>Bacteria</taxon>
        <taxon>Pseudomonadati</taxon>
        <taxon>Bacteroidota</taxon>
        <taxon>Sphingobacteriia</taxon>
        <taxon>Sphingobacteriales</taxon>
        <taxon>Sphingobacteriaceae</taxon>
        <taxon>Pedobacter</taxon>
    </lineage>
</organism>
<dbReference type="EMBL" id="CP014504">
    <property type="protein sequence ID" value="AMQ00678.1"/>
    <property type="molecule type" value="Genomic_DNA"/>
</dbReference>
<gene>
    <name evidence="3" type="ORF">AY601_3818</name>
</gene>